<dbReference type="AlphaFoldDB" id="A0A6M3XY70"/>
<gene>
    <name evidence="1" type="ORF">TM448B03818_0005</name>
</gene>
<organism evidence="1">
    <name type="scientific">viral metagenome</name>
    <dbReference type="NCBI Taxonomy" id="1070528"/>
    <lineage>
        <taxon>unclassified sequences</taxon>
        <taxon>metagenomes</taxon>
        <taxon>organismal metagenomes</taxon>
    </lineage>
</organism>
<proteinExistence type="predicted"/>
<sequence>MPIPREEIKQSSRPPIGLMPKKLHQEKRFYDVCSAIARHYSAGFKIPIEWVEEYNELLEQS</sequence>
<dbReference type="EMBL" id="MT145043">
    <property type="protein sequence ID" value="QJI02925.1"/>
    <property type="molecule type" value="Genomic_DNA"/>
</dbReference>
<protein>
    <submittedName>
        <fullName evidence="1">Uncharacterized protein</fullName>
    </submittedName>
</protein>
<reference evidence="1" key="1">
    <citation type="submission" date="2020-03" db="EMBL/GenBank/DDBJ databases">
        <title>The deep terrestrial virosphere.</title>
        <authorList>
            <person name="Holmfeldt K."/>
            <person name="Nilsson E."/>
            <person name="Simone D."/>
            <person name="Lopez-Fernandez M."/>
            <person name="Wu X."/>
            <person name="de Brujin I."/>
            <person name="Lundin D."/>
            <person name="Andersson A."/>
            <person name="Bertilsson S."/>
            <person name="Dopson M."/>
        </authorList>
    </citation>
    <scope>NUCLEOTIDE SEQUENCE</scope>
    <source>
        <strain evidence="1">TM448B03818</strain>
    </source>
</reference>
<name>A0A6M3XY70_9ZZZZ</name>
<accession>A0A6M3XY70</accession>
<evidence type="ECO:0000313" key="1">
    <source>
        <dbReference type="EMBL" id="QJI02925.1"/>
    </source>
</evidence>